<protein>
    <submittedName>
        <fullName evidence="1">Uncharacterized protein</fullName>
    </submittedName>
</protein>
<keyword evidence="2" id="KW-1185">Reference proteome</keyword>
<dbReference type="RefSeq" id="WP_353303647.1">
    <property type="nucleotide sequence ID" value="NZ_BAABWN010000009.1"/>
</dbReference>
<accession>A0ABQ0ABG1</accession>
<evidence type="ECO:0000313" key="1">
    <source>
        <dbReference type="EMBL" id="GAA6168981.1"/>
    </source>
</evidence>
<organism evidence="1 2">
    <name type="scientific">Sessilibacter corallicola</name>
    <dbReference type="NCBI Taxonomy" id="2904075"/>
    <lineage>
        <taxon>Bacteria</taxon>
        <taxon>Pseudomonadati</taxon>
        <taxon>Pseudomonadota</taxon>
        <taxon>Gammaproteobacteria</taxon>
        <taxon>Cellvibrionales</taxon>
        <taxon>Cellvibrionaceae</taxon>
        <taxon>Sessilibacter</taxon>
    </lineage>
</organism>
<reference evidence="1 2" key="1">
    <citation type="submission" date="2024-04" db="EMBL/GenBank/DDBJ databases">
        <title>Draft genome sequence of Sessilibacter corallicola NBRC 116591.</title>
        <authorList>
            <person name="Miyakawa T."/>
            <person name="Kusuya Y."/>
            <person name="Miura T."/>
        </authorList>
    </citation>
    <scope>NUCLEOTIDE SEQUENCE [LARGE SCALE GENOMIC DNA]</scope>
    <source>
        <strain evidence="1 2">KU-00831-HH</strain>
    </source>
</reference>
<name>A0ABQ0ABG1_9GAMM</name>
<proteinExistence type="predicted"/>
<dbReference type="EMBL" id="BAABWN010000009">
    <property type="protein sequence ID" value="GAA6168981.1"/>
    <property type="molecule type" value="Genomic_DNA"/>
</dbReference>
<sequence>MVNGLSWKKNIPEKAEGFHIVAIKYPSATVYELLARTSNPMDGHFWSGFESRVGKAVAYIPLVDVLVDLCGTSLPSGQHSDRSTISPLAWSAGDLPKDGLLLVSTPIEYDLVEWFGDDIGWPSYIHHVKGYIRVLDLLNKVSEHFPYQD</sequence>
<comment type="caution">
    <text evidence="1">The sequence shown here is derived from an EMBL/GenBank/DDBJ whole genome shotgun (WGS) entry which is preliminary data.</text>
</comment>
<dbReference type="Proteomes" id="UP001465153">
    <property type="component" value="Unassembled WGS sequence"/>
</dbReference>
<gene>
    <name evidence="1" type="ORF">NBRC116591_27920</name>
</gene>
<evidence type="ECO:0000313" key="2">
    <source>
        <dbReference type="Proteomes" id="UP001465153"/>
    </source>
</evidence>